<dbReference type="GeneID" id="107980645"/>
<keyword evidence="1" id="KW-1133">Transmembrane helix</keyword>
<dbReference type="SMR" id="A0A7M7IPW1"/>
<feature type="transmembrane region" description="Helical" evidence="1">
    <location>
        <begin position="75"/>
        <end position="98"/>
    </location>
</feature>
<reference evidence="2" key="1">
    <citation type="submission" date="2021-01" db="UniProtKB">
        <authorList>
            <consortium name="EnsemblMetazoa"/>
        </authorList>
    </citation>
    <scope>IDENTIFICATION</scope>
</reference>
<dbReference type="Proteomes" id="UP000002358">
    <property type="component" value="Chromosome 2"/>
</dbReference>
<sequence>MPACGSEGACLQGLWTSKTGVASPQCLGSPPPPKRQQLLPRLNRQQSSHHHQQQQQQQQQAQGQRFYLLGLARKLLTYCVLAPALWLSCWLWLGWLLLRLPLAALRLAVRLAFPRLAQRSQQQQQRRRCVLIGGGGSVQAVQLARNLSSAGARVLVCELEGPLGLARFSSACSRYFTLPRPGRGGATAADYVTALKAIVERERVGLYVPVSGGAAGYLDCLAKPHLELLGCECFGPGPRELAQLEDPLELLRRAREIGLPEPEHRVLGAGLAEAAASLYEAGRLRAGGRQFALPAGPAGLRERGPELQLPLTLAEFARQMAQQSPERRAGRWLVLRDPGGEHFVTCTTLRDSRLLANVTCRLDEERGGCLVAEERPEVERWLERFCARGLGPGLLSGHLSFRLAALEGQPEELVPLGCRVGLGLSYLGHTSLQARLHAKLLWSSARPCSRHQRLARRRDASGTRVLDQRQALFHYSDPLPYCIYCYLQLPFRRLVALLGARPSQHQPPLAVVQ</sequence>
<proteinExistence type="predicted"/>
<evidence type="ECO:0000256" key="1">
    <source>
        <dbReference type="SAM" id="Phobius"/>
    </source>
</evidence>
<keyword evidence="3" id="KW-1185">Reference proteome</keyword>
<dbReference type="AlphaFoldDB" id="A0A7M7IPW1"/>
<dbReference type="OrthoDB" id="186626at2759"/>
<dbReference type="EnsemblMetazoa" id="XM_016981626">
    <property type="protein sequence ID" value="XP_016837115"/>
    <property type="gene ID" value="LOC107980645"/>
</dbReference>
<accession>A0A7M7IPW1</accession>
<evidence type="ECO:0000313" key="2">
    <source>
        <dbReference type="EnsemblMetazoa" id="XP_016837115"/>
    </source>
</evidence>
<evidence type="ECO:0000313" key="3">
    <source>
        <dbReference type="Proteomes" id="UP000002358"/>
    </source>
</evidence>
<protein>
    <submittedName>
        <fullName evidence="2">Uncharacterized protein</fullName>
    </submittedName>
</protein>
<dbReference type="InParanoid" id="A0A7M7IPW1"/>
<dbReference type="RefSeq" id="XP_016837115.2">
    <property type="nucleotide sequence ID" value="XM_016981626.3"/>
</dbReference>
<keyword evidence="1" id="KW-0472">Membrane</keyword>
<keyword evidence="1" id="KW-0812">Transmembrane</keyword>
<dbReference type="KEGG" id="nvi:107980645"/>
<name>A0A7M7IPW1_NASVI</name>
<organism evidence="2 3">
    <name type="scientific">Nasonia vitripennis</name>
    <name type="common">Parasitic wasp</name>
    <dbReference type="NCBI Taxonomy" id="7425"/>
    <lineage>
        <taxon>Eukaryota</taxon>
        <taxon>Metazoa</taxon>
        <taxon>Ecdysozoa</taxon>
        <taxon>Arthropoda</taxon>
        <taxon>Hexapoda</taxon>
        <taxon>Insecta</taxon>
        <taxon>Pterygota</taxon>
        <taxon>Neoptera</taxon>
        <taxon>Endopterygota</taxon>
        <taxon>Hymenoptera</taxon>
        <taxon>Apocrita</taxon>
        <taxon>Proctotrupomorpha</taxon>
        <taxon>Chalcidoidea</taxon>
        <taxon>Pteromalidae</taxon>
        <taxon>Pteromalinae</taxon>
        <taxon>Nasonia</taxon>
    </lineage>
</organism>